<sequence>MTLTYDTTPALPAAKYAELVGKTERTVKRWLEDDELPGAYKDDRGRWMIPVGAERTPRPAGDVVQLQPQQSIEHLVDTGVRRAIDAAAALPSFLTLDQAAEILGISRHAIATHRDYFGVVPFGANGSLVVPLATIKRIRG</sequence>
<proteinExistence type="predicted"/>
<gene>
    <name evidence="1" type="ORF">IF188_09700</name>
</gene>
<accession>A0ABR8NPQ0</accession>
<protein>
    <recommendedName>
        <fullName evidence="3">DNA-binding protein</fullName>
    </recommendedName>
</protein>
<dbReference type="Proteomes" id="UP000598426">
    <property type="component" value="Unassembled WGS sequence"/>
</dbReference>
<name>A0ABR8NPQ0_9MICO</name>
<organism evidence="1 2">
    <name type="scientific">Microbacterium helvum</name>
    <dbReference type="NCBI Taxonomy" id="2773713"/>
    <lineage>
        <taxon>Bacteria</taxon>
        <taxon>Bacillati</taxon>
        <taxon>Actinomycetota</taxon>
        <taxon>Actinomycetes</taxon>
        <taxon>Micrococcales</taxon>
        <taxon>Microbacteriaceae</taxon>
        <taxon>Microbacterium</taxon>
    </lineage>
</organism>
<reference evidence="1 2" key="1">
    <citation type="submission" date="2020-09" db="EMBL/GenBank/DDBJ databases">
        <title>Isolation and identification of active actinomycetes.</title>
        <authorList>
            <person name="Li X."/>
        </authorList>
    </citation>
    <scope>NUCLEOTIDE SEQUENCE [LARGE SCALE GENOMIC DNA]</scope>
    <source>
        <strain evidence="1 2">NEAU-LLC</strain>
    </source>
</reference>
<evidence type="ECO:0000313" key="1">
    <source>
        <dbReference type="EMBL" id="MBD3941968.1"/>
    </source>
</evidence>
<dbReference type="EMBL" id="JACXZS010000005">
    <property type="protein sequence ID" value="MBD3941968.1"/>
    <property type="molecule type" value="Genomic_DNA"/>
</dbReference>
<evidence type="ECO:0000313" key="2">
    <source>
        <dbReference type="Proteomes" id="UP000598426"/>
    </source>
</evidence>
<dbReference type="RefSeq" id="WP_191171582.1">
    <property type="nucleotide sequence ID" value="NZ_JACXZS010000005.1"/>
</dbReference>
<comment type="caution">
    <text evidence="1">The sequence shown here is derived from an EMBL/GenBank/DDBJ whole genome shotgun (WGS) entry which is preliminary data.</text>
</comment>
<keyword evidence="2" id="KW-1185">Reference proteome</keyword>
<evidence type="ECO:0008006" key="3">
    <source>
        <dbReference type="Google" id="ProtNLM"/>
    </source>
</evidence>